<evidence type="ECO:0000256" key="1">
    <source>
        <dbReference type="SAM" id="MobiDB-lite"/>
    </source>
</evidence>
<proteinExistence type="predicted"/>
<name>A0A9Q3JCT4_9BASI</name>
<feature type="region of interest" description="Disordered" evidence="1">
    <location>
        <begin position="103"/>
        <end position="150"/>
    </location>
</feature>
<gene>
    <name evidence="2" type="ORF">O181_100483</name>
</gene>
<reference evidence="2" key="1">
    <citation type="submission" date="2021-03" db="EMBL/GenBank/DDBJ databases">
        <title>Draft genome sequence of rust myrtle Austropuccinia psidii MF-1, a brazilian biotype.</title>
        <authorList>
            <person name="Quecine M.C."/>
            <person name="Pachon D.M.R."/>
            <person name="Bonatelli M.L."/>
            <person name="Correr F.H."/>
            <person name="Franceschini L.M."/>
            <person name="Leite T.F."/>
            <person name="Margarido G.R.A."/>
            <person name="Almeida C.A."/>
            <person name="Ferrarezi J.A."/>
            <person name="Labate C.A."/>
        </authorList>
    </citation>
    <scope>NUCLEOTIDE SEQUENCE</scope>
    <source>
        <strain evidence="2">MF-1</strain>
    </source>
</reference>
<feature type="compositionally biased region" description="Basic and acidic residues" evidence="1">
    <location>
        <begin position="11"/>
        <end position="20"/>
    </location>
</feature>
<evidence type="ECO:0000313" key="3">
    <source>
        <dbReference type="Proteomes" id="UP000765509"/>
    </source>
</evidence>
<dbReference type="AlphaFoldDB" id="A0A9Q3JCT4"/>
<protein>
    <submittedName>
        <fullName evidence="2">Uncharacterized protein</fullName>
    </submittedName>
</protein>
<organism evidence="2 3">
    <name type="scientific">Austropuccinia psidii MF-1</name>
    <dbReference type="NCBI Taxonomy" id="1389203"/>
    <lineage>
        <taxon>Eukaryota</taxon>
        <taxon>Fungi</taxon>
        <taxon>Dikarya</taxon>
        <taxon>Basidiomycota</taxon>
        <taxon>Pucciniomycotina</taxon>
        <taxon>Pucciniomycetes</taxon>
        <taxon>Pucciniales</taxon>
        <taxon>Sphaerophragmiaceae</taxon>
        <taxon>Austropuccinia</taxon>
    </lineage>
</organism>
<feature type="compositionally biased region" description="Polar residues" evidence="1">
    <location>
        <begin position="1"/>
        <end position="10"/>
    </location>
</feature>
<keyword evidence="3" id="KW-1185">Reference proteome</keyword>
<accession>A0A9Q3JCT4</accession>
<evidence type="ECO:0000313" key="2">
    <source>
        <dbReference type="EMBL" id="MBW0560768.1"/>
    </source>
</evidence>
<dbReference type="Proteomes" id="UP000765509">
    <property type="component" value="Unassembled WGS sequence"/>
</dbReference>
<feature type="region of interest" description="Disordered" evidence="1">
    <location>
        <begin position="1"/>
        <end position="22"/>
    </location>
</feature>
<feature type="compositionally biased region" description="Polar residues" evidence="1">
    <location>
        <begin position="132"/>
        <end position="150"/>
    </location>
</feature>
<comment type="caution">
    <text evidence="2">The sequence shown here is derived from an EMBL/GenBank/DDBJ whole genome shotgun (WGS) entry which is preliminary data.</text>
</comment>
<sequence>MEAASQSNQMDVDKEEERPNLDMASLPQERHSWRISEFSPITQGLYPQNLMWTSKRELIQGGNKLLLTHQELSALREDHGALRRMEPIVLQRQGQKDKELVEEPKSFIHRPEEGVLNNSNLGERRPRAIYQLPTSTKNVQRQAQGTSEEA</sequence>
<dbReference type="EMBL" id="AVOT02070012">
    <property type="protein sequence ID" value="MBW0560768.1"/>
    <property type="molecule type" value="Genomic_DNA"/>
</dbReference>
<feature type="compositionally biased region" description="Basic and acidic residues" evidence="1">
    <location>
        <begin position="103"/>
        <end position="113"/>
    </location>
</feature>